<evidence type="ECO:0000313" key="2">
    <source>
        <dbReference type="Proteomes" id="UP000033115"/>
    </source>
</evidence>
<dbReference type="KEGG" id="csq:CSCA_1389"/>
<dbReference type="RefSeq" id="WP_029159946.1">
    <property type="nucleotide sequence ID" value="NZ_CP009933.1"/>
</dbReference>
<keyword evidence="2" id="KW-1185">Reference proteome</keyword>
<dbReference type="HOGENOM" id="CLU_2952278_0_0_9"/>
<dbReference type="AlphaFoldDB" id="A0A0E3JZP5"/>
<proteinExistence type="predicted"/>
<dbReference type="Proteomes" id="UP000033115">
    <property type="component" value="Chromosome"/>
</dbReference>
<organism evidence="1 2">
    <name type="scientific">Clostridium scatologenes</name>
    <dbReference type="NCBI Taxonomy" id="1548"/>
    <lineage>
        <taxon>Bacteria</taxon>
        <taxon>Bacillati</taxon>
        <taxon>Bacillota</taxon>
        <taxon>Clostridia</taxon>
        <taxon>Eubacteriales</taxon>
        <taxon>Clostridiaceae</taxon>
        <taxon>Clostridium</taxon>
    </lineage>
</organism>
<gene>
    <name evidence="1" type="ORF">CSCA_1389</name>
</gene>
<sequence length="59" mass="6925">MNKKIFLEELEFVKNPDAEIEIVDKEGNLYGIEDFGTNEESSHISILIKKQRRNKDDRS</sequence>
<reference evidence="1 2" key="1">
    <citation type="journal article" date="2015" name="J. Biotechnol.">
        <title>Complete genome sequence of a malodorant-producing acetogen, Clostridium scatologenes ATCC 25775(T).</title>
        <authorList>
            <person name="Zhu Z."/>
            <person name="Guo T."/>
            <person name="Zheng H."/>
            <person name="Song T."/>
            <person name="Ouyang P."/>
            <person name="Xie J."/>
        </authorList>
    </citation>
    <scope>NUCLEOTIDE SEQUENCE [LARGE SCALE GENOMIC DNA]</scope>
    <source>
        <strain evidence="1 2">ATCC 25775</strain>
    </source>
</reference>
<evidence type="ECO:0000313" key="1">
    <source>
        <dbReference type="EMBL" id="AKA68514.1"/>
    </source>
</evidence>
<protein>
    <submittedName>
        <fullName evidence="1">Uncharacterized protein</fullName>
    </submittedName>
</protein>
<accession>A0A0E3JZP5</accession>
<name>A0A0E3JZP5_CLOSL</name>
<dbReference type="EMBL" id="CP009933">
    <property type="protein sequence ID" value="AKA68514.1"/>
    <property type="molecule type" value="Genomic_DNA"/>
</dbReference>
<dbReference type="STRING" id="1548.CSCA_1389"/>